<dbReference type="KEGG" id="api:100568486"/>
<evidence type="ECO:0000256" key="1">
    <source>
        <dbReference type="ARBA" id="ARBA00004123"/>
    </source>
</evidence>
<accession>A0A8R2AFH8</accession>
<dbReference type="Proteomes" id="UP000007819">
    <property type="component" value="Chromosome X"/>
</dbReference>
<evidence type="ECO:0000313" key="5">
    <source>
        <dbReference type="EnsemblMetazoa" id="XP_003248237.1"/>
    </source>
</evidence>
<comment type="subcellular location">
    <subcellularLocation>
        <location evidence="1">Nucleus</location>
    </subcellularLocation>
</comment>
<reference evidence="5" key="2">
    <citation type="submission" date="2022-06" db="UniProtKB">
        <authorList>
            <consortium name="EnsemblMetazoa"/>
        </authorList>
    </citation>
    <scope>IDENTIFICATION</scope>
</reference>
<dbReference type="GO" id="GO:0045944">
    <property type="term" value="P:positive regulation of transcription by RNA polymerase II"/>
    <property type="evidence" value="ECO:0007669"/>
    <property type="project" value="TreeGrafter"/>
</dbReference>
<evidence type="ECO:0000259" key="4">
    <source>
        <dbReference type="Pfam" id="PF11976"/>
    </source>
</evidence>
<feature type="domain" description="Rad60/SUMO-like" evidence="4">
    <location>
        <begin position="264"/>
        <end position="329"/>
    </location>
</feature>
<protein>
    <recommendedName>
        <fullName evidence="4">Rad60/SUMO-like domain-containing protein</fullName>
    </recommendedName>
</protein>
<dbReference type="InterPro" id="IPR052324">
    <property type="entry name" value="NFATC2-Int_DNA_Repair"/>
</dbReference>
<dbReference type="OrthoDB" id="442921at2759"/>
<evidence type="ECO:0000313" key="6">
    <source>
        <dbReference type="Proteomes" id="UP000007819"/>
    </source>
</evidence>
<name>A0A8R2AFH8_ACYPI</name>
<evidence type="ECO:0000256" key="2">
    <source>
        <dbReference type="ARBA" id="ARBA00023242"/>
    </source>
</evidence>
<dbReference type="Gene3D" id="3.10.20.90">
    <property type="entry name" value="Phosphatidylinositol 3-kinase Catalytic Subunit, Chain A, domain 1"/>
    <property type="match status" value="2"/>
</dbReference>
<dbReference type="InterPro" id="IPR029071">
    <property type="entry name" value="Ubiquitin-like_domsf"/>
</dbReference>
<dbReference type="AlphaFoldDB" id="A0A8R2AFH8"/>
<proteinExistence type="predicted"/>
<dbReference type="PANTHER" id="PTHR47187">
    <property type="entry name" value="NFATC2-INTERACTING PROTEIN"/>
    <property type="match status" value="1"/>
</dbReference>
<dbReference type="CDD" id="cd01763">
    <property type="entry name" value="Ubl_SUMO_like"/>
    <property type="match status" value="1"/>
</dbReference>
<keyword evidence="6" id="KW-1185">Reference proteome</keyword>
<evidence type="ECO:0000256" key="3">
    <source>
        <dbReference type="SAM" id="MobiDB-lite"/>
    </source>
</evidence>
<feature type="region of interest" description="Disordered" evidence="3">
    <location>
        <begin position="77"/>
        <end position="97"/>
    </location>
</feature>
<dbReference type="Pfam" id="PF11976">
    <property type="entry name" value="Rad60-SLD"/>
    <property type="match status" value="1"/>
</dbReference>
<dbReference type="InterPro" id="IPR022617">
    <property type="entry name" value="Rad60/SUMO-like_dom"/>
</dbReference>
<dbReference type="EnsemblMetazoa" id="XM_003248189.4">
    <property type="protein sequence ID" value="XP_003248237.1"/>
    <property type="gene ID" value="LOC100568486"/>
</dbReference>
<organism evidence="5 6">
    <name type="scientific">Acyrthosiphon pisum</name>
    <name type="common">Pea aphid</name>
    <dbReference type="NCBI Taxonomy" id="7029"/>
    <lineage>
        <taxon>Eukaryota</taxon>
        <taxon>Metazoa</taxon>
        <taxon>Ecdysozoa</taxon>
        <taxon>Arthropoda</taxon>
        <taxon>Hexapoda</taxon>
        <taxon>Insecta</taxon>
        <taxon>Pterygota</taxon>
        <taxon>Neoptera</taxon>
        <taxon>Paraneoptera</taxon>
        <taxon>Hemiptera</taxon>
        <taxon>Sternorrhyncha</taxon>
        <taxon>Aphidomorpha</taxon>
        <taxon>Aphidoidea</taxon>
        <taxon>Aphididae</taxon>
        <taxon>Macrosiphini</taxon>
        <taxon>Acyrthosiphon</taxon>
    </lineage>
</organism>
<keyword evidence="2" id="KW-0539">Nucleus</keyword>
<reference evidence="6" key="1">
    <citation type="submission" date="2010-06" db="EMBL/GenBank/DDBJ databases">
        <authorList>
            <person name="Jiang H."/>
            <person name="Abraham K."/>
            <person name="Ali S."/>
            <person name="Alsbrooks S.L."/>
            <person name="Anim B.N."/>
            <person name="Anosike U.S."/>
            <person name="Attaway T."/>
            <person name="Bandaranaike D.P."/>
            <person name="Battles P.K."/>
            <person name="Bell S.N."/>
            <person name="Bell A.V."/>
            <person name="Beltran B."/>
            <person name="Bickham C."/>
            <person name="Bustamante Y."/>
            <person name="Caleb T."/>
            <person name="Canada A."/>
            <person name="Cardenas V."/>
            <person name="Carter K."/>
            <person name="Chacko J."/>
            <person name="Chandrabose M.N."/>
            <person name="Chavez D."/>
            <person name="Chavez A."/>
            <person name="Chen L."/>
            <person name="Chu H.-S."/>
            <person name="Claassen K.J."/>
            <person name="Cockrell R."/>
            <person name="Collins M."/>
            <person name="Cooper J.A."/>
            <person name="Cree A."/>
            <person name="Curry S.M."/>
            <person name="Da Y."/>
            <person name="Dao M.D."/>
            <person name="Das B."/>
            <person name="Davila M.-L."/>
            <person name="Davy-Carroll L."/>
            <person name="Denson S."/>
            <person name="Dinh H."/>
            <person name="Ebong V.E."/>
            <person name="Edwards J.R."/>
            <person name="Egan A."/>
            <person name="El-Daye J."/>
            <person name="Escobedo L."/>
            <person name="Fernandez S."/>
            <person name="Fernando P.R."/>
            <person name="Flagg N."/>
            <person name="Forbes L.D."/>
            <person name="Fowler R.G."/>
            <person name="Fu Q."/>
            <person name="Gabisi R.A."/>
            <person name="Ganer J."/>
            <person name="Garbino Pronczuk A."/>
            <person name="Garcia R.M."/>
            <person name="Garner T."/>
            <person name="Garrett T.E."/>
            <person name="Gonzalez D.A."/>
            <person name="Hamid H."/>
            <person name="Hawkins E.S."/>
            <person name="Hirani K."/>
            <person name="Hogues M.E."/>
            <person name="Hollins B."/>
            <person name="Hsiao C.-H."/>
            <person name="Jabil R."/>
            <person name="James M.L."/>
            <person name="Jhangiani S.N."/>
            <person name="Johnson B."/>
            <person name="Johnson Q."/>
            <person name="Joshi V."/>
            <person name="Kalu J.B."/>
            <person name="Kam C."/>
            <person name="Kashfia A."/>
            <person name="Keebler J."/>
            <person name="Kisamo H."/>
            <person name="Kovar C.L."/>
            <person name="Lago L.A."/>
            <person name="Lai C.-Y."/>
            <person name="Laidlaw J."/>
            <person name="Lara F."/>
            <person name="Le T.-K."/>
            <person name="Lee S.L."/>
            <person name="Legall F.H."/>
            <person name="Lemon S.J."/>
            <person name="Lewis L.R."/>
            <person name="Li B."/>
            <person name="Liu Y."/>
            <person name="Liu Y.-S."/>
            <person name="Lopez J."/>
            <person name="Lozado R.J."/>
            <person name="Lu J."/>
            <person name="Madu R.C."/>
            <person name="Maheshwari M."/>
            <person name="Maheshwari R."/>
            <person name="Malloy K."/>
            <person name="Martinez E."/>
            <person name="Mathew T."/>
            <person name="Mercado I.C."/>
            <person name="Mercado C."/>
            <person name="Meyer B."/>
            <person name="Montgomery K."/>
            <person name="Morgan M.B."/>
            <person name="Munidasa M."/>
            <person name="Nazareth L.V."/>
            <person name="Nelson J."/>
            <person name="Ng B.M."/>
            <person name="Nguyen N.B."/>
            <person name="Nguyen P.Q."/>
            <person name="Nguyen T."/>
            <person name="Obregon M."/>
            <person name="Okwuonu G.O."/>
            <person name="Onwere C.G."/>
            <person name="Orozco G."/>
            <person name="Parra A."/>
            <person name="Patel S."/>
            <person name="Patil S."/>
            <person name="Perez A."/>
            <person name="Perez Y."/>
            <person name="Pham C."/>
            <person name="Primus E.L."/>
            <person name="Pu L.-L."/>
            <person name="Puazo M."/>
            <person name="Qin X."/>
            <person name="Quiroz J.B."/>
            <person name="Reese J."/>
            <person name="Richards S."/>
            <person name="Rives C.M."/>
            <person name="Robberts R."/>
            <person name="Ruiz S.J."/>
            <person name="Ruiz M.J."/>
            <person name="Santibanez J."/>
            <person name="Schneider B.W."/>
            <person name="Sisson I."/>
            <person name="Smith M."/>
            <person name="Sodergren E."/>
            <person name="Song X.-Z."/>
            <person name="Song B.B."/>
            <person name="Summersgill H."/>
            <person name="Thelus R."/>
            <person name="Thornton R.D."/>
            <person name="Trejos Z.Y."/>
            <person name="Usmani K."/>
            <person name="Vattathil S."/>
            <person name="Villasana D."/>
            <person name="Walker D.L."/>
            <person name="Wang S."/>
            <person name="Wang K."/>
            <person name="White C.S."/>
            <person name="Williams A.C."/>
            <person name="Williamson J."/>
            <person name="Wilson K."/>
            <person name="Woghiren I.O."/>
            <person name="Woodworth J.R."/>
            <person name="Worley K.C."/>
            <person name="Wright R.A."/>
            <person name="Wu W."/>
            <person name="Young L."/>
            <person name="Zhang L."/>
            <person name="Zhang J."/>
            <person name="Zhu Y."/>
            <person name="Muzny D.M."/>
            <person name="Weinstock G."/>
            <person name="Gibbs R.A."/>
        </authorList>
    </citation>
    <scope>NUCLEOTIDE SEQUENCE [LARGE SCALE GENOMIC DNA]</scope>
    <source>
        <strain evidence="6">LSR1</strain>
    </source>
</reference>
<dbReference type="GeneID" id="100568486"/>
<dbReference type="SUPFAM" id="SSF54236">
    <property type="entry name" value="Ubiquitin-like"/>
    <property type="match status" value="2"/>
</dbReference>
<sequence>MDLSDEDENPYDFVAQYKKLQMERKKKVADDKQQPIVINTINSQTETSVNVTQSSSKQCEALTNSVVNTTVNSTASTNDHGCNTQSHHQTKGRNCATEESTNVVGPVICIGDFDDGYDMSLPKASKEKTTHEKMMEDAGNIMDNWKKKQIEEAEVEDALAAANRVMNVKVYWRQMRTYRFPLRMFQPISSIYEHFAKLENIDPSHVRLDLHKKTLSPTDTPNSINYKIVDFIDGEIEFYRSPYDTSNVVPEVKKPQDDLVKFCIKQKDVKKPIFIEIKKTDKMLILYIKLSEILGFDIDSFTLEFDGDKIKKTDTMDNLDLEGDECFELFQKQSKK</sequence>
<dbReference type="GO" id="GO:0005634">
    <property type="term" value="C:nucleus"/>
    <property type="evidence" value="ECO:0007669"/>
    <property type="project" value="UniProtKB-SubCell"/>
</dbReference>
<dbReference type="PANTHER" id="PTHR47187:SF1">
    <property type="entry name" value="NFATC2-INTERACTING PROTEIN"/>
    <property type="match status" value="1"/>
</dbReference>
<dbReference type="CTD" id="42748"/>
<dbReference type="RefSeq" id="XP_003248237.1">
    <property type="nucleotide sequence ID" value="XM_003248189.3"/>
</dbReference>